<gene>
    <name evidence="1" type="ORF">GPM918_LOCUS29615</name>
    <name evidence="2" type="ORF">SRO942_LOCUS30201</name>
</gene>
<name>A0A815FEF4_9BILA</name>
<sequence length="177" mass="20233">MTPVSSRKKLDEAGQLYNTLLQRSPDFLTQFEQPLFLTANRLLASQSFHLAINNNDTTNRNEKINDALLIIPTGTLIITQTFFTSSDDNDSHSIVYQLNSTPFFNKHSSYEVFGLPRYIGINSQHNTSISWYYNNRNLGTCYFEKISFCHVLPAIMNNTENDCLNNMFLEGDNKPCS</sequence>
<evidence type="ECO:0000313" key="3">
    <source>
        <dbReference type="Proteomes" id="UP000663829"/>
    </source>
</evidence>
<dbReference type="EMBL" id="CAJNOQ010013555">
    <property type="protein sequence ID" value="CAF1324028.1"/>
    <property type="molecule type" value="Genomic_DNA"/>
</dbReference>
<organism evidence="1 3">
    <name type="scientific">Didymodactylos carnosus</name>
    <dbReference type="NCBI Taxonomy" id="1234261"/>
    <lineage>
        <taxon>Eukaryota</taxon>
        <taxon>Metazoa</taxon>
        <taxon>Spiralia</taxon>
        <taxon>Gnathifera</taxon>
        <taxon>Rotifera</taxon>
        <taxon>Eurotatoria</taxon>
        <taxon>Bdelloidea</taxon>
        <taxon>Philodinida</taxon>
        <taxon>Philodinidae</taxon>
        <taxon>Didymodactylos</taxon>
    </lineage>
</organism>
<protein>
    <submittedName>
        <fullName evidence="1">Uncharacterized protein</fullName>
    </submittedName>
</protein>
<dbReference type="Proteomes" id="UP000681722">
    <property type="component" value="Unassembled WGS sequence"/>
</dbReference>
<evidence type="ECO:0000313" key="1">
    <source>
        <dbReference type="EMBL" id="CAF1324028.1"/>
    </source>
</evidence>
<dbReference type="AlphaFoldDB" id="A0A815FEF4"/>
<keyword evidence="3" id="KW-1185">Reference proteome</keyword>
<proteinExistence type="predicted"/>
<dbReference type="EMBL" id="CAJOBC010049303">
    <property type="protein sequence ID" value="CAF4172230.1"/>
    <property type="molecule type" value="Genomic_DNA"/>
</dbReference>
<evidence type="ECO:0000313" key="2">
    <source>
        <dbReference type="EMBL" id="CAF4172230.1"/>
    </source>
</evidence>
<comment type="caution">
    <text evidence="1">The sequence shown here is derived from an EMBL/GenBank/DDBJ whole genome shotgun (WGS) entry which is preliminary data.</text>
</comment>
<reference evidence="1" key="1">
    <citation type="submission" date="2021-02" db="EMBL/GenBank/DDBJ databases">
        <authorList>
            <person name="Nowell W R."/>
        </authorList>
    </citation>
    <scope>NUCLEOTIDE SEQUENCE</scope>
</reference>
<accession>A0A815FEF4</accession>
<dbReference type="Proteomes" id="UP000663829">
    <property type="component" value="Unassembled WGS sequence"/>
</dbReference>